<dbReference type="KEGG" id="sbu:SpiBuddy_0644"/>
<comment type="pathway">
    <text evidence="1 8">Amino-acid biosynthesis; L-histidine biosynthesis; L-histidine from 5-phospho-alpha-D-ribose 1-diphosphate: step 8/9.</text>
</comment>
<accession>F0RY47</accession>
<dbReference type="GO" id="GO:0000105">
    <property type="term" value="P:L-histidine biosynthetic process"/>
    <property type="evidence" value="ECO:0007669"/>
    <property type="project" value="UniProtKB-UniRule"/>
</dbReference>
<dbReference type="Proteomes" id="UP000008466">
    <property type="component" value="Chromosome"/>
</dbReference>
<proteinExistence type="inferred from homology"/>
<keyword evidence="5 8" id="KW-0378">Hydrolase</keyword>
<evidence type="ECO:0000256" key="1">
    <source>
        <dbReference type="ARBA" id="ARBA00004970"/>
    </source>
</evidence>
<protein>
    <recommendedName>
        <fullName evidence="3 8">Histidinol-phosphatase</fullName>
        <shortName evidence="8">HolPase</shortName>
        <ecNumber evidence="3 8">3.1.3.15</ecNumber>
    </recommendedName>
</protein>
<evidence type="ECO:0000256" key="6">
    <source>
        <dbReference type="ARBA" id="ARBA00023102"/>
    </source>
</evidence>
<keyword evidence="4 8" id="KW-0028">Amino-acid biosynthesis</keyword>
<dbReference type="SUPFAM" id="SSF89550">
    <property type="entry name" value="PHP domain-like"/>
    <property type="match status" value="1"/>
</dbReference>
<gene>
    <name evidence="10" type="ordered locus">SpiBuddy_0644</name>
</gene>
<dbReference type="PANTHER" id="PTHR21039">
    <property type="entry name" value="HISTIDINOL PHOSPHATASE-RELATED"/>
    <property type="match status" value="1"/>
</dbReference>
<dbReference type="AlphaFoldDB" id="F0RY47"/>
<dbReference type="eggNOG" id="COG1387">
    <property type="taxonomic scope" value="Bacteria"/>
</dbReference>
<sequence>MSLITDTCSPRTMNIQTYSQEVVNLHTHSFYCGHGTGQVSEYAQAAIEQGLEVVGFTEHCPVPDSRWARTRMSYEQMSQYEEDIRQVQQQEKLAVFTAYECDYLPQYQSYYKELKENVDYLICAIHDLSFDSNREYSVFWNTLTKEDLGLYTDLYCKALQSGLFLFGAHPDVFAYNYHTWDEEAKACSKAIIECAVSEGVALEINANGLRKRKVKTAEGERYAYPLLPFWQLAGEYPLKVVTNSDAHKPVEIRADQDKTFALAEQVGLSFVSYSLQDGQIQLV</sequence>
<comment type="catalytic activity">
    <reaction evidence="7 8">
        <text>L-histidinol phosphate + H2O = L-histidinol + phosphate</text>
        <dbReference type="Rhea" id="RHEA:14465"/>
        <dbReference type="ChEBI" id="CHEBI:15377"/>
        <dbReference type="ChEBI" id="CHEBI:43474"/>
        <dbReference type="ChEBI" id="CHEBI:57699"/>
        <dbReference type="ChEBI" id="CHEBI:57980"/>
        <dbReference type="EC" id="3.1.3.15"/>
    </reaction>
</comment>
<dbReference type="InterPro" id="IPR010140">
    <property type="entry name" value="Histidinol_P_phosphatase_HisJ"/>
</dbReference>
<dbReference type="GO" id="GO:0004401">
    <property type="term" value="F:histidinol-phosphatase activity"/>
    <property type="evidence" value="ECO:0007669"/>
    <property type="project" value="UniProtKB-UniRule"/>
</dbReference>
<dbReference type="EC" id="3.1.3.15" evidence="3 8"/>
<evidence type="ECO:0000256" key="8">
    <source>
        <dbReference type="RuleBase" id="RU366003"/>
    </source>
</evidence>
<evidence type="ECO:0000256" key="4">
    <source>
        <dbReference type="ARBA" id="ARBA00022605"/>
    </source>
</evidence>
<keyword evidence="6 8" id="KW-0368">Histidine biosynthesis</keyword>
<evidence type="ECO:0000256" key="3">
    <source>
        <dbReference type="ARBA" id="ARBA00013085"/>
    </source>
</evidence>
<evidence type="ECO:0000256" key="2">
    <source>
        <dbReference type="ARBA" id="ARBA00009152"/>
    </source>
</evidence>
<organism evidence="10 11">
    <name type="scientific">Sphaerochaeta globosa (strain ATCC BAA-1886 / DSM 22777 / Buddy)</name>
    <name type="common">Spirochaeta sp. (strain Buddy)</name>
    <dbReference type="NCBI Taxonomy" id="158189"/>
    <lineage>
        <taxon>Bacteria</taxon>
        <taxon>Pseudomonadati</taxon>
        <taxon>Spirochaetota</taxon>
        <taxon>Spirochaetia</taxon>
        <taxon>Spirochaetales</taxon>
        <taxon>Sphaerochaetaceae</taxon>
        <taxon>Sphaerochaeta</taxon>
    </lineage>
</organism>
<dbReference type="Pfam" id="PF02811">
    <property type="entry name" value="PHP"/>
    <property type="match status" value="1"/>
</dbReference>
<feature type="domain" description="PHP" evidence="9">
    <location>
        <begin position="25"/>
        <end position="206"/>
    </location>
</feature>
<evidence type="ECO:0000256" key="5">
    <source>
        <dbReference type="ARBA" id="ARBA00022801"/>
    </source>
</evidence>
<dbReference type="CDD" id="cd12110">
    <property type="entry name" value="PHP_HisPPase_Hisj_like"/>
    <property type="match status" value="1"/>
</dbReference>
<dbReference type="InterPro" id="IPR004013">
    <property type="entry name" value="PHP_dom"/>
</dbReference>
<dbReference type="HOGENOM" id="CLU_054611_2_0_12"/>
<evidence type="ECO:0000256" key="7">
    <source>
        <dbReference type="ARBA" id="ARBA00049158"/>
    </source>
</evidence>
<evidence type="ECO:0000259" key="9">
    <source>
        <dbReference type="Pfam" id="PF02811"/>
    </source>
</evidence>
<comment type="similarity">
    <text evidence="2 8">Belongs to the PHP hydrolase family. HisK subfamily.</text>
</comment>
<dbReference type="STRING" id="158189.SpiBuddy_0644"/>
<dbReference type="Gene3D" id="3.20.20.140">
    <property type="entry name" value="Metal-dependent hydrolases"/>
    <property type="match status" value="1"/>
</dbReference>
<evidence type="ECO:0000313" key="11">
    <source>
        <dbReference type="Proteomes" id="UP000008466"/>
    </source>
</evidence>
<dbReference type="UniPathway" id="UPA00031">
    <property type="reaction ID" value="UER00013"/>
</dbReference>
<dbReference type="GO" id="GO:0005737">
    <property type="term" value="C:cytoplasm"/>
    <property type="evidence" value="ECO:0007669"/>
    <property type="project" value="TreeGrafter"/>
</dbReference>
<dbReference type="EMBL" id="CP002541">
    <property type="protein sequence ID" value="ADY12471.1"/>
    <property type="molecule type" value="Genomic_DNA"/>
</dbReference>
<keyword evidence="11" id="KW-1185">Reference proteome</keyword>
<dbReference type="PANTHER" id="PTHR21039:SF0">
    <property type="entry name" value="HISTIDINOL-PHOSPHATASE"/>
    <property type="match status" value="1"/>
</dbReference>
<reference evidence="11" key="1">
    <citation type="submission" date="2011-02" db="EMBL/GenBank/DDBJ databases">
        <title>Complete sequence of Spirochaeta sp. Buddy.</title>
        <authorList>
            <person name="Lucas S."/>
            <person name="Copeland A."/>
            <person name="Lapidus A."/>
            <person name="Cheng J.-F."/>
            <person name="Goodwin L."/>
            <person name="Pitluck S."/>
            <person name="Zeytun A."/>
            <person name="Detter J.C."/>
            <person name="Han C."/>
            <person name="Tapia R."/>
            <person name="Land M."/>
            <person name="Hauser L."/>
            <person name="Kyrpides N."/>
            <person name="Ivanova N."/>
            <person name="Mikhailova N."/>
            <person name="Pagani I."/>
            <person name="Ritalahti K.M."/>
            <person name="Loeffler F.E."/>
            <person name="Woyke T."/>
        </authorList>
    </citation>
    <scope>NUCLEOTIDE SEQUENCE [LARGE SCALE GENOMIC DNA]</scope>
    <source>
        <strain evidence="11">ATCC BAA-1886 / DSM 22777 / Buddy</strain>
    </source>
</reference>
<name>F0RY47_SPHGB</name>
<evidence type="ECO:0000313" key="10">
    <source>
        <dbReference type="EMBL" id="ADY12471.1"/>
    </source>
</evidence>
<dbReference type="InterPro" id="IPR016195">
    <property type="entry name" value="Pol/histidinol_Pase-like"/>
</dbReference>